<dbReference type="RefSeq" id="WP_226746782.1">
    <property type="nucleotide sequence ID" value="NZ_JAJATZ010000001.1"/>
</dbReference>
<proteinExistence type="predicted"/>
<dbReference type="PROSITE" id="PS51257">
    <property type="entry name" value="PROKAR_LIPOPROTEIN"/>
    <property type="match status" value="1"/>
</dbReference>
<accession>A0ABS8BPT5</accession>
<protein>
    <recommendedName>
        <fullName evidence="3">Lipoprotein</fullName>
    </recommendedName>
</protein>
<organism evidence="1 2">
    <name type="scientific">Loktanella gaetbuli</name>
    <dbReference type="NCBI Taxonomy" id="2881335"/>
    <lineage>
        <taxon>Bacteria</taxon>
        <taxon>Pseudomonadati</taxon>
        <taxon>Pseudomonadota</taxon>
        <taxon>Alphaproteobacteria</taxon>
        <taxon>Rhodobacterales</taxon>
        <taxon>Roseobacteraceae</taxon>
        <taxon>Loktanella</taxon>
    </lineage>
</organism>
<reference evidence="1" key="1">
    <citation type="submission" date="2021-10" db="EMBL/GenBank/DDBJ databases">
        <title>Loktanella gaetbuli sp. nov., isolated from a tidal flat.</title>
        <authorList>
            <person name="Park S."/>
            <person name="Yoon J.-H."/>
        </authorList>
    </citation>
    <scope>NUCLEOTIDE SEQUENCE</scope>
    <source>
        <strain evidence="1">TSTF-M6</strain>
    </source>
</reference>
<dbReference type="Proteomes" id="UP001138961">
    <property type="component" value="Unassembled WGS sequence"/>
</dbReference>
<evidence type="ECO:0008006" key="3">
    <source>
        <dbReference type="Google" id="ProtNLM"/>
    </source>
</evidence>
<comment type="caution">
    <text evidence="1">The sequence shown here is derived from an EMBL/GenBank/DDBJ whole genome shotgun (WGS) entry which is preliminary data.</text>
</comment>
<evidence type="ECO:0000313" key="1">
    <source>
        <dbReference type="EMBL" id="MCB5197647.1"/>
    </source>
</evidence>
<dbReference type="EMBL" id="JAJATZ010000001">
    <property type="protein sequence ID" value="MCB5197647.1"/>
    <property type="molecule type" value="Genomic_DNA"/>
</dbReference>
<evidence type="ECO:0000313" key="2">
    <source>
        <dbReference type="Proteomes" id="UP001138961"/>
    </source>
</evidence>
<keyword evidence="2" id="KW-1185">Reference proteome</keyword>
<gene>
    <name evidence="1" type="ORF">LGQ03_00185</name>
</gene>
<name>A0ABS8BPT5_9RHOB</name>
<sequence length="103" mass="10252">MIARRVIAGGIVLGLASCGASIPSRGYEVTLSDSGKLALVTPTSDAPTIAGIERAAERAAPWGCDATAAPVIYDLAGGDRNAVLPASAALRFAGRIPATLSCG</sequence>